<reference evidence="1" key="1">
    <citation type="journal article" date="2020" name="New Phytol.">
        <title>Comparative genomics reveals dynamic genome evolution in host specialist ectomycorrhizal fungi.</title>
        <authorList>
            <person name="Lofgren L.A."/>
            <person name="Nguyen N.H."/>
            <person name="Vilgalys R."/>
            <person name="Ruytinx J."/>
            <person name="Liao H.L."/>
            <person name="Branco S."/>
            <person name="Kuo A."/>
            <person name="LaButti K."/>
            <person name="Lipzen A."/>
            <person name="Andreopoulos W."/>
            <person name="Pangilinan J."/>
            <person name="Riley R."/>
            <person name="Hundley H."/>
            <person name="Na H."/>
            <person name="Barry K."/>
            <person name="Grigoriev I.V."/>
            <person name="Stajich J.E."/>
            <person name="Kennedy P.G."/>
        </authorList>
    </citation>
    <scope>NUCLEOTIDE SEQUENCE</scope>
    <source>
        <strain evidence="1">MN1</strain>
    </source>
</reference>
<keyword evidence="2" id="KW-1185">Reference proteome</keyword>
<protein>
    <submittedName>
        <fullName evidence="1">Uncharacterized protein</fullName>
    </submittedName>
</protein>
<proteinExistence type="predicted"/>
<dbReference type="EMBL" id="JABBWG010000079">
    <property type="protein sequence ID" value="KAG1802418.1"/>
    <property type="molecule type" value="Genomic_DNA"/>
</dbReference>
<organism evidence="1 2">
    <name type="scientific">Suillus subaureus</name>
    <dbReference type="NCBI Taxonomy" id="48587"/>
    <lineage>
        <taxon>Eukaryota</taxon>
        <taxon>Fungi</taxon>
        <taxon>Dikarya</taxon>
        <taxon>Basidiomycota</taxon>
        <taxon>Agaricomycotina</taxon>
        <taxon>Agaricomycetes</taxon>
        <taxon>Agaricomycetidae</taxon>
        <taxon>Boletales</taxon>
        <taxon>Suillineae</taxon>
        <taxon>Suillaceae</taxon>
        <taxon>Suillus</taxon>
    </lineage>
</organism>
<dbReference type="RefSeq" id="XP_041186261.1">
    <property type="nucleotide sequence ID" value="XM_041331913.1"/>
</dbReference>
<accession>A0A9P7DT83</accession>
<name>A0A9P7DT83_9AGAM</name>
<dbReference type="OrthoDB" id="2679535at2759"/>
<gene>
    <name evidence="1" type="ORF">BJ212DRAFT_1285875</name>
</gene>
<dbReference type="AlphaFoldDB" id="A0A9P7DT83"/>
<evidence type="ECO:0000313" key="1">
    <source>
        <dbReference type="EMBL" id="KAG1802418.1"/>
    </source>
</evidence>
<dbReference type="Proteomes" id="UP000807769">
    <property type="component" value="Unassembled WGS sequence"/>
</dbReference>
<feature type="non-terminal residue" evidence="1">
    <location>
        <position position="1"/>
    </location>
</feature>
<sequence length="209" mass="23894">EHGEYLDIYQLQINKAPTMAEIWLKLTESENDDTRHPGMVSWLITGINLEDLQYVIDWMIGMAEWLDEETSIEEKWQRLAARIAKFHETADAMTAGMDLDIGTVHSDDPRFCHMDNDGNEWVDVSDEEISEDIDEEILTEEMGIWMPSSVSPHNGLTLGLGPLQAEELELRKGQANDCLENLCMALIYHQYFQSADSTWAGTRSKQEAR</sequence>
<dbReference type="GeneID" id="64625930"/>
<comment type="caution">
    <text evidence="1">The sequence shown here is derived from an EMBL/GenBank/DDBJ whole genome shotgun (WGS) entry which is preliminary data.</text>
</comment>
<evidence type="ECO:0000313" key="2">
    <source>
        <dbReference type="Proteomes" id="UP000807769"/>
    </source>
</evidence>